<keyword evidence="4 13" id="KW-0812">Transmembrane</keyword>
<evidence type="ECO:0000256" key="4">
    <source>
        <dbReference type="ARBA" id="ARBA00022692"/>
    </source>
</evidence>
<dbReference type="GO" id="GO:0016740">
    <property type="term" value="F:transferase activity"/>
    <property type="evidence" value="ECO:0007669"/>
    <property type="project" value="UniProtKB-KW"/>
</dbReference>
<evidence type="ECO:0000259" key="14">
    <source>
        <dbReference type="PROSITE" id="PS50089"/>
    </source>
</evidence>
<comment type="similarity">
    <text evidence="11">Belongs to the RING-type zinc finger family. ATL subfamily.</text>
</comment>
<feature type="transmembrane region" description="Helical" evidence="13">
    <location>
        <begin position="12"/>
        <end position="34"/>
    </location>
</feature>
<keyword evidence="3" id="KW-0808">Transferase</keyword>
<dbReference type="CDD" id="cd16461">
    <property type="entry name" value="RING-H2_EL5-like"/>
    <property type="match status" value="1"/>
</dbReference>
<evidence type="ECO:0000256" key="11">
    <source>
        <dbReference type="ARBA" id="ARBA00024209"/>
    </source>
</evidence>
<evidence type="ECO:0000313" key="16">
    <source>
        <dbReference type="RefSeq" id="XP_021849697.1"/>
    </source>
</evidence>
<evidence type="ECO:0000256" key="7">
    <source>
        <dbReference type="ARBA" id="ARBA00022786"/>
    </source>
</evidence>
<evidence type="ECO:0000256" key="13">
    <source>
        <dbReference type="SAM" id="Phobius"/>
    </source>
</evidence>
<evidence type="ECO:0000256" key="3">
    <source>
        <dbReference type="ARBA" id="ARBA00022679"/>
    </source>
</evidence>
<evidence type="ECO:0000256" key="5">
    <source>
        <dbReference type="ARBA" id="ARBA00022723"/>
    </source>
</evidence>
<accession>A0A9R0II88</accession>
<evidence type="ECO:0000256" key="6">
    <source>
        <dbReference type="ARBA" id="ARBA00022771"/>
    </source>
</evidence>
<keyword evidence="7" id="KW-0833">Ubl conjugation pathway</keyword>
<dbReference type="InterPro" id="IPR013083">
    <property type="entry name" value="Znf_RING/FYVE/PHD"/>
</dbReference>
<name>A0A9R0II88_SPIOL</name>
<evidence type="ECO:0000256" key="12">
    <source>
        <dbReference type="PROSITE-ProRule" id="PRU00175"/>
    </source>
</evidence>
<evidence type="ECO:0000256" key="1">
    <source>
        <dbReference type="ARBA" id="ARBA00004167"/>
    </source>
</evidence>
<dbReference type="GO" id="GO:0008270">
    <property type="term" value="F:zinc ion binding"/>
    <property type="evidence" value="ECO:0007669"/>
    <property type="project" value="UniProtKB-KW"/>
</dbReference>
<keyword evidence="15" id="KW-1185">Reference proteome</keyword>
<dbReference type="InterPro" id="IPR001841">
    <property type="entry name" value="Znf_RING"/>
</dbReference>
<comment type="pathway">
    <text evidence="2">Protein modification; protein ubiquitination.</text>
</comment>
<dbReference type="PANTHER" id="PTHR45768">
    <property type="entry name" value="E3 UBIQUITIN-PROTEIN LIGASE RNF13-LIKE"/>
    <property type="match status" value="1"/>
</dbReference>
<keyword evidence="8" id="KW-0862">Zinc</keyword>
<dbReference type="KEGG" id="soe:110789347"/>
<evidence type="ECO:0000256" key="8">
    <source>
        <dbReference type="ARBA" id="ARBA00022833"/>
    </source>
</evidence>
<dbReference type="GeneID" id="110789347"/>
<dbReference type="AlphaFoldDB" id="A0A9R0II88"/>
<keyword evidence="5" id="KW-0479">Metal-binding</keyword>
<evidence type="ECO:0000256" key="10">
    <source>
        <dbReference type="ARBA" id="ARBA00023136"/>
    </source>
</evidence>
<comment type="subcellular location">
    <subcellularLocation>
        <location evidence="1">Membrane</location>
        <topology evidence="1">Single-pass membrane protein</topology>
    </subcellularLocation>
</comment>
<dbReference type="RefSeq" id="XP_021849697.1">
    <property type="nucleotide sequence ID" value="XM_021994005.2"/>
</dbReference>
<evidence type="ECO:0000256" key="2">
    <source>
        <dbReference type="ARBA" id="ARBA00004906"/>
    </source>
</evidence>
<keyword evidence="9 13" id="KW-1133">Transmembrane helix</keyword>
<protein>
    <submittedName>
        <fullName evidence="16">RING-H2 finger protein ATL63-like</fullName>
    </submittedName>
</protein>
<evidence type="ECO:0000256" key="9">
    <source>
        <dbReference type="ARBA" id="ARBA00022989"/>
    </source>
</evidence>
<dbReference type="SUPFAM" id="SSF57850">
    <property type="entry name" value="RING/U-box"/>
    <property type="match status" value="1"/>
</dbReference>
<reference evidence="16" key="2">
    <citation type="submission" date="2025-08" db="UniProtKB">
        <authorList>
            <consortium name="RefSeq"/>
        </authorList>
    </citation>
    <scope>IDENTIFICATION</scope>
    <source>
        <tissue evidence="16">Leaf</tissue>
    </source>
</reference>
<sequence>MLSGSIIAYENNLFLAAILCLLLVVLFVLLLHIYARWLLAEGHLCRTSIVGVFGRTPHLRRSHTTSSTTTTYTYDITSISSCSYQTKGIDLTLIDSIPTFVHGCGQGCKEVMLECAICLNVFEVGEVGRSLPRCSHAFHVDCIDMWLFSHSTCPICRDQLVLELDVTQRSDTPAVVENRVVEVEVEVEERLLRHES</sequence>
<organism evidence="15 16">
    <name type="scientific">Spinacia oleracea</name>
    <name type="common">Spinach</name>
    <dbReference type="NCBI Taxonomy" id="3562"/>
    <lineage>
        <taxon>Eukaryota</taxon>
        <taxon>Viridiplantae</taxon>
        <taxon>Streptophyta</taxon>
        <taxon>Embryophyta</taxon>
        <taxon>Tracheophyta</taxon>
        <taxon>Spermatophyta</taxon>
        <taxon>Magnoliopsida</taxon>
        <taxon>eudicotyledons</taxon>
        <taxon>Gunneridae</taxon>
        <taxon>Pentapetalae</taxon>
        <taxon>Caryophyllales</taxon>
        <taxon>Chenopodiaceae</taxon>
        <taxon>Chenopodioideae</taxon>
        <taxon>Anserineae</taxon>
        <taxon>Spinacia</taxon>
    </lineage>
</organism>
<dbReference type="PANTHER" id="PTHR45768:SF34">
    <property type="entry name" value="RING-H2 FINGER PROTEIN ATL64"/>
    <property type="match status" value="1"/>
</dbReference>
<dbReference type="OrthoDB" id="8062037at2759"/>
<keyword evidence="6 12" id="KW-0863">Zinc-finger</keyword>
<dbReference type="PROSITE" id="PS50089">
    <property type="entry name" value="ZF_RING_2"/>
    <property type="match status" value="1"/>
</dbReference>
<dbReference type="SMART" id="SM00184">
    <property type="entry name" value="RING"/>
    <property type="match status" value="1"/>
</dbReference>
<dbReference type="GO" id="GO:0016020">
    <property type="term" value="C:membrane"/>
    <property type="evidence" value="ECO:0007669"/>
    <property type="project" value="UniProtKB-SubCell"/>
</dbReference>
<dbReference type="GO" id="GO:0016567">
    <property type="term" value="P:protein ubiquitination"/>
    <property type="evidence" value="ECO:0000318"/>
    <property type="project" value="GO_Central"/>
</dbReference>
<keyword evidence="10 13" id="KW-0472">Membrane</keyword>
<dbReference type="Pfam" id="PF13639">
    <property type="entry name" value="zf-RING_2"/>
    <property type="match status" value="1"/>
</dbReference>
<dbReference type="Proteomes" id="UP000813463">
    <property type="component" value="Chromosome 4"/>
</dbReference>
<proteinExistence type="inferred from homology"/>
<feature type="domain" description="RING-type" evidence="14">
    <location>
        <begin position="115"/>
        <end position="157"/>
    </location>
</feature>
<reference evidence="15" key="1">
    <citation type="journal article" date="2021" name="Nat. Commun.">
        <title>Genomic analyses provide insights into spinach domestication and the genetic basis of agronomic traits.</title>
        <authorList>
            <person name="Cai X."/>
            <person name="Sun X."/>
            <person name="Xu C."/>
            <person name="Sun H."/>
            <person name="Wang X."/>
            <person name="Ge C."/>
            <person name="Zhang Z."/>
            <person name="Wang Q."/>
            <person name="Fei Z."/>
            <person name="Jiao C."/>
            <person name="Wang Q."/>
        </authorList>
    </citation>
    <scope>NUCLEOTIDE SEQUENCE [LARGE SCALE GENOMIC DNA]</scope>
    <source>
        <strain evidence="15">cv. Varoflay</strain>
    </source>
</reference>
<dbReference type="Gene3D" id="3.30.40.10">
    <property type="entry name" value="Zinc/RING finger domain, C3HC4 (zinc finger)"/>
    <property type="match status" value="1"/>
</dbReference>
<gene>
    <name evidence="16" type="primary">LOC110789347</name>
</gene>
<evidence type="ECO:0000313" key="15">
    <source>
        <dbReference type="Proteomes" id="UP000813463"/>
    </source>
</evidence>